<sequence>MHEAVRCVTVINAPGLRLEAAEQVSEVHIVATTSDGTLLSLKAPEPSHSVGPWQVVQAVKSFSRKPVTYIRYLQSHGYVLTQADDGVGLFELATLGGGGNTPLQPSQPPALRLVGKTKNPTCFCVNRQETLLCVCTKKKLLIFQFFEGEFNELNEFPLSEAVKRVEWCGEYLIVAQKREYQLFNLKTGTYSEVIPTGKSTPSPKILQLPYNELLLLKDNVGVFVGLDGKLTRKFGVSWSDAPQHMQVIDPHAIAVFGNLIEVRSLHRESSHAVVQTIPLKGVTFCSSNVPGGRGSLLLGSQSSIHMLTAVPLLEQITQLGKSGEFEEALRLCDSIADEDHVWRLTKSSLHQRYGWALFARKMWGEAVRQFSLSSKSPRHVLRLFPSVLPEAARAAVASLPKLPVLKDCRFPERSEASDAPAFRALLPYLEEQRRRIKEICKDGGGRDRMEHNRRNSFGALENGDGLIEDAMEEGWGGVDLIQLVDTAILHCYLVLESWDALLAFLRADHHVDSAEAEQVLQMKGHYIELVLLFRGLGRHHEALGMLKSLVIRPDTFQVPPHETTINGIKGTNASIEYLLGLGEDQDGLVLEHSKWIAKFDPEGAFRVLTNRYPGLSPETALAHLQENAPALRNRYLEFLLTREADDRLAHWRDKLAVLLLDEVVAGGESRRVRLREILSEPLGLSPEWILSQLPDGGLLEERALVLRKMGRHAEALEIYVGDLGSEEMALAYCEDVYTAAAAAAAEAESGVEGGDSGVYLDLVRTLLRGCEGGGERLRRVLDLLVARCDRIDIAQVLGILPEGAGLGEVLPFLEASFSHNLQSRKKLSILKSLTKQEALQVRGELVSHQKQSVVVTPESVCKVCYKRIQNSVFVLDKEDGRLTHFVCHRRRNQQQQGGVAAAGRMG</sequence>
<dbReference type="AlphaFoldDB" id="A0AAX4P9H5"/>
<name>A0AAX4P9H5_9CHLO</name>
<dbReference type="GO" id="GO:0005737">
    <property type="term" value="C:cytoplasm"/>
    <property type="evidence" value="ECO:0007669"/>
    <property type="project" value="UniProtKB-SubCell"/>
</dbReference>
<proteinExistence type="predicted"/>
<evidence type="ECO:0000313" key="7">
    <source>
        <dbReference type="Proteomes" id="UP001472866"/>
    </source>
</evidence>
<dbReference type="PROSITE" id="PS50219">
    <property type="entry name" value="CNH"/>
    <property type="match status" value="1"/>
</dbReference>
<keyword evidence="7" id="KW-1185">Reference proteome</keyword>
<dbReference type="GO" id="GO:0034058">
    <property type="term" value="P:endosomal vesicle fusion"/>
    <property type="evidence" value="ECO:0007669"/>
    <property type="project" value="TreeGrafter"/>
</dbReference>
<dbReference type="InterPro" id="IPR036322">
    <property type="entry name" value="WD40_repeat_dom_sf"/>
</dbReference>
<dbReference type="InterPro" id="IPR032914">
    <property type="entry name" value="Vam6/VPS39/TRAP1"/>
</dbReference>
<dbReference type="PANTHER" id="PTHR12894:SF27">
    <property type="entry name" value="TRANSFORMING GROWTH FACTOR-BETA RECEPTOR-ASSOCIATED PROTEIN 1"/>
    <property type="match status" value="1"/>
</dbReference>
<dbReference type="GO" id="GO:0006914">
    <property type="term" value="P:autophagy"/>
    <property type="evidence" value="ECO:0007669"/>
    <property type="project" value="TreeGrafter"/>
</dbReference>
<dbReference type="Proteomes" id="UP001472866">
    <property type="component" value="Chromosome 06"/>
</dbReference>
<dbReference type="InterPro" id="IPR019453">
    <property type="entry name" value="VPS39/TGFA1_Znf"/>
</dbReference>
<gene>
    <name evidence="6" type="ORF">HKI87_06g41000</name>
</gene>
<dbReference type="Pfam" id="PF10366">
    <property type="entry name" value="Vps39_1"/>
    <property type="match status" value="1"/>
</dbReference>
<dbReference type="EMBL" id="CP151506">
    <property type="protein sequence ID" value="WZN62563.1"/>
    <property type="molecule type" value="Genomic_DNA"/>
</dbReference>
<organism evidence="6 7">
    <name type="scientific">Chloropicon roscoffensis</name>
    <dbReference type="NCBI Taxonomy" id="1461544"/>
    <lineage>
        <taxon>Eukaryota</taxon>
        <taxon>Viridiplantae</taxon>
        <taxon>Chlorophyta</taxon>
        <taxon>Chloropicophyceae</taxon>
        <taxon>Chloropicales</taxon>
        <taxon>Chloropicaceae</taxon>
        <taxon>Chloropicon</taxon>
    </lineage>
</organism>
<dbReference type="SUPFAM" id="SSF50978">
    <property type="entry name" value="WD40 repeat-like"/>
    <property type="match status" value="1"/>
</dbReference>
<keyword evidence="3" id="KW-0963">Cytoplasm</keyword>
<dbReference type="PANTHER" id="PTHR12894">
    <property type="entry name" value="CNH DOMAIN CONTAINING"/>
    <property type="match status" value="1"/>
</dbReference>
<comment type="subcellular location">
    <subcellularLocation>
        <location evidence="1">Cytoplasm</location>
    </subcellularLocation>
</comment>
<evidence type="ECO:0000256" key="3">
    <source>
        <dbReference type="ARBA" id="ARBA00022490"/>
    </source>
</evidence>
<dbReference type="Pfam" id="PF00780">
    <property type="entry name" value="CNH"/>
    <property type="match status" value="1"/>
</dbReference>
<evidence type="ECO:0000256" key="1">
    <source>
        <dbReference type="ARBA" id="ARBA00004496"/>
    </source>
</evidence>
<dbReference type="InterPro" id="IPR019452">
    <property type="entry name" value="VPS39/TGF_beta_rcpt-assoc_1"/>
</dbReference>
<evidence type="ECO:0000256" key="4">
    <source>
        <dbReference type="ARBA" id="ARBA00022927"/>
    </source>
</evidence>
<evidence type="ECO:0000256" key="2">
    <source>
        <dbReference type="ARBA" id="ARBA00022448"/>
    </source>
</evidence>
<protein>
    <submittedName>
        <fullName evidence="6">Vacuolar sorting protein Vps39-like</fullName>
    </submittedName>
</protein>
<dbReference type="GO" id="GO:0016020">
    <property type="term" value="C:membrane"/>
    <property type="evidence" value="ECO:0007669"/>
    <property type="project" value="TreeGrafter"/>
</dbReference>
<evidence type="ECO:0000313" key="6">
    <source>
        <dbReference type="EMBL" id="WZN62563.1"/>
    </source>
</evidence>
<dbReference type="InterPro" id="IPR001180">
    <property type="entry name" value="CNH_dom"/>
</dbReference>
<evidence type="ECO:0000259" key="5">
    <source>
        <dbReference type="PROSITE" id="PS50219"/>
    </source>
</evidence>
<reference evidence="6 7" key="1">
    <citation type="submission" date="2024-03" db="EMBL/GenBank/DDBJ databases">
        <title>Complete genome sequence of the green alga Chloropicon roscoffensis RCC1871.</title>
        <authorList>
            <person name="Lemieux C."/>
            <person name="Pombert J.-F."/>
            <person name="Otis C."/>
            <person name="Turmel M."/>
        </authorList>
    </citation>
    <scope>NUCLEOTIDE SEQUENCE [LARGE SCALE GENOMIC DNA]</scope>
    <source>
        <strain evidence="6 7">RCC1871</strain>
    </source>
</reference>
<dbReference type="Pfam" id="PF10367">
    <property type="entry name" value="zf-Vps39_C"/>
    <property type="match status" value="1"/>
</dbReference>
<accession>A0AAX4P9H5</accession>
<keyword evidence="2" id="KW-0813">Transport</keyword>
<dbReference type="GO" id="GO:0015031">
    <property type="term" value="P:protein transport"/>
    <property type="evidence" value="ECO:0007669"/>
    <property type="project" value="UniProtKB-KW"/>
</dbReference>
<keyword evidence="4" id="KW-0653">Protein transport</keyword>
<feature type="domain" description="CNH" evidence="5">
    <location>
        <begin position="15"/>
        <end position="292"/>
    </location>
</feature>